<organism evidence="3 4">
    <name type="scientific">Anopheles dirus</name>
    <dbReference type="NCBI Taxonomy" id="7168"/>
    <lineage>
        <taxon>Eukaryota</taxon>
        <taxon>Metazoa</taxon>
        <taxon>Ecdysozoa</taxon>
        <taxon>Arthropoda</taxon>
        <taxon>Hexapoda</taxon>
        <taxon>Insecta</taxon>
        <taxon>Pterygota</taxon>
        <taxon>Neoptera</taxon>
        <taxon>Endopterygota</taxon>
        <taxon>Diptera</taxon>
        <taxon>Nematocera</taxon>
        <taxon>Culicoidea</taxon>
        <taxon>Culicidae</taxon>
        <taxon>Anophelinae</taxon>
        <taxon>Anopheles</taxon>
    </lineage>
</organism>
<feature type="region of interest" description="Disordered" evidence="1">
    <location>
        <begin position="89"/>
        <end position="113"/>
    </location>
</feature>
<dbReference type="EnsemblMetazoa" id="ADIR001525-RA">
    <property type="protein sequence ID" value="ADIR001525-PA"/>
    <property type="gene ID" value="ADIR001525"/>
</dbReference>
<feature type="region of interest" description="Disordered" evidence="1">
    <location>
        <begin position="246"/>
        <end position="323"/>
    </location>
</feature>
<feature type="chain" id="PRO_5008129199" description="DUF4794 domain-containing protein" evidence="2">
    <location>
        <begin position="21"/>
        <end position="323"/>
    </location>
</feature>
<feature type="compositionally biased region" description="Low complexity" evidence="1">
    <location>
        <begin position="89"/>
        <end position="102"/>
    </location>
</feature>
<protein>
    <recommendedName>
        <fullName evidence="5">DUF4794 domain-containing protein</fullName>
    </recommendedName>
</protein>
<dbReference type="AlphaFoldDB" id="A0A182N1L7"/>
<reference evidence="4" key="1">
    <citation type="submission" date="2013-03" db="EMBL/GenBank/DDBJ databases">
        <title>The Genome Sequence of Anopheles dirus WRAIR2.</title>
        <authorList>
            <consortium name="The Broad Institute Genomics Platform"/>
            <person name="Neafsey D.E."/>
            <person name="Walton C."/>
            <person name="Walker B."/>
            <person name="Young S.K."/>
            <person name="Zeng Q."/>
            <person name="Gargeya S."/>
            <person name="Fitzgerald M."/>
            <person name="Haas B."/>
            <person name="Abouelleil A."/>
            <person name="Allen A.W."/>
            <person name="Alvarado L."/>
            <person name="Arachchi H.M."/>
            <person name="Berlin A.M."/>
            <person name="Chapman S.B."/>
            <person name="Gainer-Dewar J."/>
            <person name="Goldberg J."/>
            <person name="Griggs A."/>
            <person name="Gujja S."/>
            <person name="Hansen M."/>
            <person name="Howarth C."/>
            <person name="Imamovic A."/>
            <person name="Ireland A."/>
            <person name="Larimer J."/>
            <person name="McCowan C."/>
            <person name="Murphy C."/>
            <person name="Pearson M."/>
            <person name="Poon T.W."/>
            <person name="Priest M."/>
            <person name="Roberts A."/>
            <person name="Saif S."/>
            <person name="Shea T."/>
            <person name="Sisk P."/>
            <person name="Sykes S."/>
            <person name="Wortman J."/>
            <person name="Nusbaum C."/>
            <person name="Birren B."/>
        </authorList>
    </citation>
    <scope>NUCLEOTIDE SEQUENCE [LARGE SCALE GENOMIC DNA]</scope>
    <source>
        <strain evidence="4">WRAIR2</strain>
    </source>
</reference>
<reference evidence="3" key="2">
    <citation type="submission" date="2020-05" db="UniProtKB">
        <authorList>
            <consortium name="EnsemblMetazoa"/>
        </authorList>
    </citation>
    <scope>IDENTIFICATION</scope>
    <source>
        <strain evidence="3">WRAIR2</strain>
    </source>
</reference>
<feature type="compositionally biased region" description="Polar residues" evidence="1">
    <location>
        <begin position="27"/>
        <end position="41"/>
    </location>
</feature>
<sequence length="323" mass="35392">MCRYRFACVLLIVIASRADGDSHRPSKSTITHHQSASSDESFTPLSLYGGSLFPADVPADEQVFAPTLPIPDKQVSELGNVRADIEVTSLSSRSTSSSGSRSQPQADVEHHPAAQKIYPTFFRNIPPLGHSRPYYQSTEAAIEQRFNKLRANVPAAPAIPEVQSALLGSGDFGVIKGGTFYYDTDVPGKGFVDEFYGLGYSGNNGHGRPQLAYLVQKPQKEEQFSNFRDFADINISNDPAYSHHAPLYIGAHGTGEPRPQPEPDNILDELRSLDAQQGRPAPRMRSKVKKETQAERKKRPKDAKGPKREAGAPEPEDYMVAAS</sequence>
<evidence type="ECO:0000313" key="3">
    <source>
        <dbReference type="EnsemblMetazoa" id="ADIR001525-PA"/>
    </source>
</evidence>
<name>A0A182N1L7_9DIPT</name>
<accession>A0A182N1L7</accession>
<evidence type="ECO:0000256" key="2">
    <source>
        <dbReference type="SAM" id="SignalP"/>
    </source>
</evidence>
<dbReference type="Proteomes" id="UP000075884">
    <property type="component" value="Unassembled WGS sequence"/>
</dbReference>
<feature type="signal peptide" evidence="2">
    <location>
        <begin position="1"/>
        <end position="20"/>
    </location>
</feature>
<evidence type="ECO:0000313" key="4">
    <source>
        <dbReference type="Proteomes" id="UP000075884"/>
    </source>
</evidence>
<proteinExistence type="predicted"/>
<dbReference type="STRING" id="7168.A0A182N1L7"/>
<dbReference type="VEuPathDB" id="VectorBase:ADIR001525"/>
<evidence type="ECO:0000256" key="1">
    <source>
        <dbReference type="SAM" id="MobiDB-lite"/>
    </source>
</evidence>
<keyword evidence="2" id="KW-0732">Signal</keyword>
<feature type="region of interest" description="Disordered" evidence="1">
    <location>
        <begin position="20"/>
        <end position="41"/>
    </location>
</feature>
<keyword evidence="4" id="KW-1185">Reference proteome</keyword>
<feature type="compositionally biased region" description="Basic and acidic residues" evidence="1">
    <location>
        <begin position="302"/>
        <end position="311"/>
    </location>
</feature>
<evidence type="ECO:0008006" key="5">
    <source>
        <dbReference type="Google" id="ProtNLM"/>
    </source>
</evidence>